<dbReference type="EMBL" id="JADOER010000004">
    <property type="protein sequence ID" value="MBT9311747.1"/>
    <property type="molecule type" value="Genomic_DNA"/>
</dbReference>
<dbReference type="Pfam" id="PF05419">
    <property type="entry name" value="GUN4"/>
    <property type="match status" value="1"/>
</dbReference>
<accession>A0ABS5Y1Q0</accession>
<dbReference type="InterPro" id="IPR027417">
    <property type="entry name" value="P-loop_NTPase"/>
</dbReference>
<gene>
    <name evidence="2" type="ORF">IXB28_05980</name>
</gene>
<dbReference type="SUPFAM" id="SSF52540">
    <property type="entry name" value="P-loop containing nucleoside triphosphate hydrolases"/>
    <property type="match status" value="1"/>
</dbReference>
<dbReference type="PANTHER" id="PTHR34800">
    <property type="entry name" value="TETRAPYRROLE-BINDING PROTEIN, CHLOROPLASTIC"/>
    <property type="match status" value="1"/>
</dbReference>
<dbReference type="Proteomes" id="UP001196661">
    <property type="component" value="Unassembled WGS sequence"/>
</dbReference>
<organism evidence="2 3">
    <name type="scientific">Leptothoe kymatousa TAU-MAC 1615</name>
    <dbReference type="NCBI Taxonomy" id="2364775"/>
    <lineage>
        <taxon>Bacteria</taxon>
        <taxon>Bacillati</taxon>
        <taxon>Cyanobacteriota</taxon>
        <taxon>Cyanophyceae</taxon>
        <taxon>Nodosilineales</taxon>
        <taxon>Cymatolegaceae</taxon>
        <taxon>Leptothoe</taxon>
        <taxon>Leptothoe kymatousa</taxon>
    </lineage>
</organism>
<sequence length="910" mass="104582">MSSGNEPPDKSLEEKLADAATKFLVLGGGGYGLYNLYLEDIPKAAISFGISLTTSLITSFGQGLMVPIKEWVHKLGKKTGTAVTIGASSTIENWSGIDAKYLKALQAYCYALEVEGFKADLPPLELKEIFVPIRLDSAPNNSADSDSIKRIWELLPKHKELVNERYRRLAIIADPGYGKTTLTRYLTLNYADQSHRGFGAADRLPILLLFRAMHGQIQDAQTPSLPELILDQVGRLPRCQDLEVSVQWFKQRLDQGKCLVMLDGLDEVPNARRELVSRWVNWQMQAYPSQFILTSRPHGYDSSLFQGIARVGILDFTVKDKEVFINKWYRTVLWHKKWETLWERSKKRSAEQQLSETQAREQCEAEAIHAARELMGHIVRTPALNDLAKNPLLVTIIAATYEAFEYLPDKRVKLYKKMFDLLLENRPYRRETQLTVTSVEESQPVLQQLAFSLTKAGQEKFTPKQGSEWIYYRLAKVQLPKPIKPQNFLKEIQTIAGLLTGEEGGLYEFTHKTFQEYLTALEIFEQYSKDYLLRRLDNSDWREVISFYTAITEATPFILAILDNPTPEKLKFARRVVIEERSKTQAAVKEMLVSQLAKADLGAQANARVKLEQRFSKLTLQDGKLVTSEPITLAEYGLFLEDQRSKQFHSYATEQTIDYLKQGDQPVQNISDVDAQWFCGWLSTQTELAADARIYHYRPFFDDPDDKLCVVREQVNSRYANLINYLANARWQEADRETENIMLGVANCKSRGYLDVNDIKAFSCEDLQLIDQLWLKFSGGRYGFSVQQEIYLNCSGKTNYKYSEKVEKFFLKKVGWEKNDHRKSKMKYAMSAPRGHLPRINVYTSQVEFQRIKRSGFHSRFKPRNIIKQTKILHLSFIVVRIISCVVPPQNRTGLKERNLESNRGKEYGE</sequence>
<dbReference type="Pfam" id="PF05729">
    <property type="entry name" value="NACHT"/>
    <property type="match status" value="1"/>
</dbReference>
<feature type="domain" description="NACHT" evidence="1">
    <location>
        <begin position="167"/>
        <end position="297"/>
    </location>
</feature>
<proteinExistence type="predicted"/>
<dbReference type="SUPFAM" id="SSF140869">
    <property type="entry name" value="GUN4-like"/>
    <property type="match status" value="1"/>
</dbReference>
<dbReference type="InterPro" id="IPR008629">
    <property type="entry name" value="GUN4-like"/>
</dbReference>
<evidence type="ECO:0000259" key="1">
    <source>
        <dbReference type="PROSITE" id="PS50837"/>
    </source>
</evidence>
<dbReference type="Gene3D" id="1.25.40.620">
    <property type="match status" value="1"/>
</dbReference>
<dbReference type="Gene3D" id="3.40.50.300">
    <property type="entry name" value="P-loop containing nucleotide triphosphate hydrolases"/>
    <property type="match status" value="1"/>
</dbReference>
<evidence type="ECO:0000313" key="2">
    <source>
        <dbReference type="EMBL" id="MBT9311747.1"/>
    </source>
</evidence>
<protein>
    <submittedName>
        <fullName evidence="2">GUN4 domain-containing protein</fullName>
    </submittedName>
</protein>
<dbReference type="PROSITE" id="PS50837">
    <property type="entry name" value="NACHT"/>
    <property type="match status" value="1"/>
</dbReference>
<dbReference type="PANTHER" id="PTHR34800:SF1">
    <property type="entry name" value="TETRAPYRROLE-BINDING PROTEIN, CHLOROPLASTIC"/>
    <property type="match status" value="1"/>
</dbReference>
<dbReference type="Gene3D" id="1.10.10.1770">
    <property type="entry name" value="Gun4-like"/>
    <property type="match status" value="1"/>
</dbReference>
<name>A0ABS5Y1Q0_9CYAN</name>
<dbReference type="InterPro" id="IPR037215">
    <property type="entry name" value="GUN4-like_sf"/>
</dbReference>
<reference evidence="2 3" key="1">
    <citation type="journal article" date="2021" name="Mar. Drugs">
        <title>Genome Reduction and Secondary Metabolism of the Marine Sponge-Associated Cyanobacterium Leptothoe.</title>
        <authorList>
            <person name="Konstantinou D."/>
            <person name="Popin R.V."/>
            <person name="Fewer D.P."/>
            <person name="Sivonen K."/>
            <person name="Gkelis S."/>
        </authorList>
    </citation>
    <scope>NUCLEOTIDE SEQUENCE [LARGE SCALE GENOMIC DNA]</scope>
    <source>
        <strain evidence="2 3">TAU-MAC 1615</strain>
    </source>
</reference>
<dbReference type="CDD" id="cd16383">
    <property type="entry name" value="GUN4"/>
    <property type="match status" value="1"/>
</dbReference>
<evidence type="ECO:0000313" key="3">
    <source>
        <dbReference type="Proteomes" id="UP001196661"/>
    </source>
</evidence>
<keyword evidence="3" id="KW-1185">Reference proteome</keyword>
<dbReference type="InterPro" id="IPR007111">
    <property type="entry name" value="NACHT_NTPase"/>
</dbReference>
<comment type="caution">
    <text evidence="2">The sequence shown here is derived from an EMBL/GenBank/DDBJ whole genome shotgun (WGS) entry which is preliminary data.</text>
</comment>
<dbReference type="RefSeq" id="WP_215617616.1">
    <property type="nucleotide sequence ID" value="NZ_JADOER010000004.1"/>
</dbReference>